<name>A0A0F9J0V4_9ZZZZ</name>
<reference evidence="1" key="1">
    <citation type="journal article" date="2015" name="Nature">
        <title>Complex archaea that bridge the gap between prokaryotes and eukaryotes.</title>
        <authorList>
            <person name="Spang A."/>
            <person name="Saw J.H."/>
            <person name="Jorgensen S.L."/>
            <person name="Zaremba-Niedzwiedzka K."/>
            <person name="Martijn J."/>
            <person name="Lind A.E."/>
            <person name="van Eijk R."/>
            <person name="Schleper C."/>
            <person name="Guy L."/>
            <person name="Ettema T.J."/>
        </authorList>
    </citation>
    <scope>NUCLEOTIDE SEQUENCE</scope>
</reference>
<dbReference type="AlphaFoldDB" id="A0A0F9J0V4"/>
<evidence type="ECO:0000313" key="1">
    <source>
        <dbReference type="EMBL" id="KKM63218.1"/>
    </source>
</evidence>
<protein>
    <submittedName>
        <fullName evidence="1">Uncharacterized protein</fullName>
    </submittedName>
</protein>
<dbReference type="EMBL" id="LAZR01011139">
    <property type="protein sequence ID" value="KKM63218.1"/>
    <property type="molecule type" value="Genomic_DNA"/>
</dbReference>
<accession>A0A0F9J0V4</accession>
<gene>
    <name evidence="1" type="ORF">LCGC14_1513660</name>
</gene>
<proteinExistence type="predicted"/>
<comment type="caution">
    <text evidence="1">The sequence shown here is derived from an EMBL/GenBank/DDBJ whole genome shotgun (WGS) entry which is preliminary data.</text>
</comment>
<sequence>MSGPPPRLGQEKRAKLLKLIDQYTRIEVGLRTGFFDTHTKPAGGLSLANDMADIWDKIRVLLYDADDYFVLAVKFGMRKDRL</sequence>
<organism evidence="1">
    <name type="scientific">marine sediment metagenome</name>
    <dbReference type="NCBI Taxonomy" id="412755"/>
    <lineage>
        <taxon>unclassified sequences</taxon>
        <taxon>metagenomes</taxon>
        <taxon>ecological metagenomes</taxon>
    </lineage>
</organism>